<comment type="subcellular location">
    <subcellularLocation>
        <location evidence="1">Nucleus</location>
    </subcellularLocation>
</comment>
<dbReference type="Pfam" id="PF00009">
    <property type="entry name" value="GTP_EFTU"/>
    <property type="match status" value="1"/>
</dbReference>
<name>A0A8J2NJ98_FUSEQ</name>
<dbReference type="FunFam" id="3.90.1430.10:FF:000001">
    <property type="entry name" value="116 kDa U5 small nuclear ribonucleoprotein component"/>
    <property type="match status" value="1"/>
</dbReference>
<dbReference type="FunFam" id="3.40.50.300:FF:001452">
    <property type="entry name" value="U5 small nuclear ribonucleoprotein component"/>
    <property type="match status" value="1"/>
</dbReference>
<dbReference type="CDD" id="cd04098">
    <property type="entry name" value="eEF2_C_snRNP"/>
    <property type="match status" value="1"/>
</dbReference>
<evidence type="ECO:0000256" key="3">
    <source>
        <dbReference type="ARBA" id="ARBA00022741"/>
    </source>
</evidence>
<evidence type="ECO:0000256" key="7">
    <source>
        <dbReference type="SAM" id="MobiDB-lite"/>
    </source>
</evidence>
<evidence type="ECO:0000259" key="8">
    <source>
        <dbReference type="PROSITE" id="PS51722"/>
    </source>
</evidence>
<dbReference type="Pfam" id="PF16004">
    <property type="entry name" value="EFTUD2"/>
    <property type="match status" value="1"/>
</dbReference>
<dbReference type="PANTHER" id="PTHR42908:SF6">
    <property type="entry name" value="116 KDA U5 SMALL NUCLEAR RIBONUCLEOPROTEIN COMPONENT"/>
    <property type="match status" value="1"/>
</dbReference>
<evidence type="ECO:0000256" key="6">
    <source>
        <dbReference type="ARBA" id="ARBA00023242"/>
    </source>
</evidence>
<protein>
    <recommendedName>
        <fullName evidence="8">Tr-type G domain-containing protein</fullName>
    </recommendedName>
</protein>
<proteinExistence type="predicted"/>
<evidence type="ECO:0000256" key="1">
    <source>
        <dbReference type="ARBA" id="ARBA00004123"/>
    </source>
</evidence>
<feature type="domain" description="Tr-type G" evidence="8">
    <location>
        <begin position="128"/>
        <end position="346"/>
    </location>
</feature>
<keyword evidence="4" id="KW-0342">GTP-binding</keyword>
<sequence>MDDLYDEFGNFIGEEAESEEGSEVGVEASDYVYDDEPEAPSVTGQELMELDDGPSNAIILHEDKQYYPTAEQVYGADVETRVEEEDAQPLTQPIIAPIEQKKFNIEEADLPPVFFDREFMTDLMNFPEQTRNVALAGHLHHGKTAFMDMLVLETHDITDRLERRVGKHRDEQLRYTDIHILERERGLSIKAAPMSLVLPSTKGKSHLVNLIDTPGHVNFVDEVAASFRLVDGVCLVVDVVEGVQINTEQIIKHAVLEDIPLTLIINKMDRLILELKLPPKDAYFKLKHVVEEVNTIITNTAPTKAASKRISPEKGNVLFACTDMGWCFTLPSFAKMYTDTFGDINVDEFAKRLWGDIYYNPKKRNFSRKPIDERSARSFVHFILEPIYKIFTHSISDSPEQLKPVLASLGIELKPSQYKADAKVLLKLVCEQFFGPSTGFVDMIVKHIPSPIETAERLLERYYTGPVDTKVAASMKACDQDGPLVVHITKLFNTADAKSFHSFGRVLSGTVRPGMQVRVLGEGYSLDDEEDMAMANIAEVFIGETRYNIPTDGVPAGNLVLLSGVDNSIVKSATILPPKLEDDEDAYIFRPITHFTESVLKVAAEPINPSELPKMLDGLRRIQKSYPLIKTKVEESGEHVVLGTGELYMDCVLHDLRRLYADMDIKVSDPVTRFCETVVETSATKCYAITPNKKNKITMVAEQLEKGISNDIESGAVRIRDPIRKTAKFFEEKHGWDKLAARSIWAFGPEETGPNILQDDTLPTEVDKKTLNAVRESIRQGFSWATREGPLCEEPIRNTKFKVTDVLLANEAIFRGGGQIIPTSRRACYSSFLMASPRLMEPVYSVSVTGPEESYMEVYNVLSRRRGHVLSDGPVAGTPLYRVNGLLPVIDSFGFETDLRIKTQGSSMVSLVFDSWSIVPGDPLDREQIIRPLQPATAQATARDFVLKTRRRKGLSEDVSVKTFLEPEFYQSLMESGMLGEI</sequence>
<gene>
    <name evidence="9" type="ORF">FEQUK3_LOCUS6022</name>
</gene>
<dbReference type="FunFam" id="3.30.70.870:FF:000002">
    <property type="entry name" value="Translation elongation factor 2"/>
    <property type="match status" value="1"/>
</dbReference>
<dbReference type="InterPro" id="IPR005517">
    <property type="entry name" value="Transl_elong_EFG/EF2_IV"/>
</dbReference>
<dbReference type="CDD" id="cd01683">
    <property type="entry name" value="EF2_IV_snRNP"/>
    <property type="match status" value="1"/>
</dbReference>
<dbReference type="SMART" id="SM00889">
    <property type="entry name" value="EFG_IV"/>
    <property type="match status" value="1"/>
</dbReference>
<dbReference type="EMBL" id="CAJSTJ010000133">
    <property type="protein sequence ID" value="CAG7560289.1"/>
    <property type="molecule type" value="Genomic_DNA"/>
</dbReference>
<feature type="region of interest" description="Disordered" evidence="7">
    <location>
        <begin position="1"/>
        <end position="39"/>
    </location>
</feature>
<keyword evidence="5" id="KW-0508">mRNA splicing</keyword>
<dbReference type="InterPro" id="IPR000640">
    <property type="entry name" value="EFG_V-like"/>
</dbReference>
<dbReference type="NCBIfam" id="TIGR00231">
    <property type="entry name" value="small_GTP"/>
    <property type="match status" value="1"/>
</dbReference>
<dbReference type="GO" id="GO:0003924">
    <property type="term" value="F:GTPase activity"/>
    <property type="evidence" value="ECO:0007669"/>
    <property type="project" value="InterPro"/>
</dbReference>
<dbReference type="CDD" id="cd04167">
    <property type="entry name" value="Snu114p"/>
    <property type="match status" value="1"/>
</dbReference>
<evidence type="ECO:0000256" key="4">
    <source>
        <dbReference type="ARBA" id="ARBA00023134"/>
    </source>
</evidence>
<evidence type="ECO:0000313" key="9">
    <source>
        <dbReference type="EMBL" id="CAG7560289.1"/>
    </source>
</evidence>
<comment type="caution">
    <text evidence="9">The sequence shown here is derived from an EMBL/GenBank/DDBJ whole genome shotgun (WGS) entry which is preliminary data.</text>
</comment>
<dbReference type="PROSITE" id="PS51722">
    <property type="entry name" value="G_TR_2"/>
    <property type="match status" value="1"/>
</dbReference>
<dbReference type="Pfam" id="PF00679">
    <property type="entry name" value="EFG_C"/>
    <property type="match status" value="1"/>
</dbReference>
<dbReference type="InterPro" id="IPR031950">
    <property type="entry name" value="EFTUD2_N"/>
</dbReference>
<dbReference type="PANTHER" id="PTHR42908">
    <property type="entry name" value="TRANSLATION ELONGATION FACTOR-RELATED"/>
    <property type="match status" value="1"/>
</dbReference>
<accession>A0A8J2NJ98</accession>
<organism evidence="9 10">
    <name type="scientific">Fusarium equiseti</name>
    <name type="common">Fusarium scirpi</name>
    <dbReference type="NCBI Taxonomy" id="61235"/>
    <lineage>
        <taxon>Eukaryota</taxon>
        <taxon>Fungi</taxon>
        <taxon>Dikarya</taxon>
        <taxon>Ascomycota</taxon>
        <taxon>Pezizomycotina</taxon>
        <taxon>Sordariomycetes</taxon>
        <taxon>Hypocreomycetidae</taxon>
        <taxon>Hypocreales</taxon>
        <taxon>Nectriaceae</taxon>
        <taxon>Fusarium</taxon>
        <taxon>Fusarium incarnatum-equiseti species complex</taxon>
    </lineage>
</organism>
<evidence type="ECO:0000256" key="2">
    <source>
        <dbReference type="ARBA" id="ARBA00022664"/>
    </source>
</evidence>
<reference evidence="9" key="1">
    <citation type="submission" date="2021-05" db="EMBL/GenBank/DDBJ databases">
        <authorList>
            <person name="Khan N."/>
        </authorList>
    </citation>
    <scope>NUCLEOTIDE SEQUENCE</scope>
</reference>
<dbReference type="InterPro" id="IPR035655">
    <property type="entry name" value="U5-116kDa_C"/>
</dbReference>
<dbReference type="SMART" id="SM00838">
    <property type="entry name" value="EFG_C"/>
    <property type="match status" value="1"/>
</dbReference>
<dbReference type="Proteomes" id="UP000693738">
    <property type="component" value="Unassembled WGS sequence"/>
</dbReference>
<dbReference type="FunFam" id="2.40.30.10:FF:000029">
    <property type="entry name" value="116 kDa U5 small nuclear ribonucleoprotein component"/>
    <property type="match status" value="1"/>
</dbReference>
<dbReference type="FunFam" id="3.30.70.240:FF:000004">
    <property type="entry name" value="116 kDa U5 small nuclear ribonucleoprotein"/>
    <property type="match status" value="1"/>
</dbReference>
<dbReference type="GO" id="GO:0046540">
    <property type="term" value="C:U4/U6 x U5 tri-snRNP complex"/>
    <property type="evidence" value="ECO:0007669"/>
    <property type="project" value="TreeGrafter"/>
</dbReference>
<dbReference type="FunFam" id="3.30.230.10:FF:000009">
    <property type="entry name" value="116 kDa U5 small nuclear ribonucleoprotein component"/>
    <property type="match status" value="1"/>
</dbReference>
<dbReference type="CDD" id="cd04090">
    <property type="entry name" value="EF2_II_snRNP"/>
    <property type="match status" value="1"/>
</dbReference>
<dbReference type="AlphaFoldDB" id="A0A8J2NJ98"/>
<dbReference type="InterPro" id="IPR004161">
    <property type="entry name" value="EFTu-like_2"/>
</dbReference>
<dbReference type="Pfam" id="PF03144">
    <property type="entry name" value="GTP_EFTU_D2"/>
    <property type="match status" value="1"/>
</dbReference>
<dbReference type="Pfam" id="PF03764">
    <property type="entry name" value="EFG_IV"/>
    <property type="match status" value="1"/>
</dbReference>
<dbReference type="InterPro" id="IPR005225">
    <property type="entry name" value="Small_GTP-bd"/>
</dbReference>
<dbReference type="GO" id="GO:0005525">
    <property type="term" value="F:GTP binding"/>
    <property type="evidence" value="ECO:0007669"/>
    <property type="project" value="UniProtKB-KW"/>
</dbReference>
<dbReference type="GO" id="GO:0071007">
    <property type="term" value="C:U2-type catalytic step 2 spliceosome"/>
    <property type="evidence" value="ECO:0007669"/>
    <property type="project" value="TreeGrafter"/>
</dbReference>
<dbReference type="GO" id="GO:0030623">
    <property type="term" value="F:U5 snRNA binding"/>
    <property type="evidence" value="ECO:0007669"/>
    <property type="project" value="TreeGrafter"/>
</dbReference>
<dbReference type="GO" id="GO:0000398">
    <property type="term" value="P:mRNA splicing, via spliceosome"/>
    <property type="evidence" value="ECO:0007669"/>
    <property type="project" value="TreeGrafter"/>
</dbReference>
<keyword evidence="2" id="KW-0507">mRNA processing</keyword>
<dbReference type="InterPro" id="IPR000795">
    <property type="entry name" value="T_Tr_GTP-bd_dom"/>
</dbReference>
<keyword evidence="6" id="KW-0539">Nucleus</keyword>
<keyword evidence="3" id="KW-0547">Nucleotide-binding</keyword>
<dbReference type="InterPro" id="IPR044121">
    <property type="entry name" value="Snu114_GTP-bd"/>
</dbReference>
<dbReference type="GO" id="GO:0005829">
    <property type="term" value="C:cytosol"/>
    <property type="evidence" value="ECO:0007669"/>
    <property type="project" value="TreeGrafter"/>
</dbReference>
<evidence type="ECO:0000256" key="5">
    <source>
        <dbReference type="ARBA" id="ARBA00023187"/>
    </source>
</evidence>
<evidence type="ECO:0000313" key="10">
    <source>
        <dbReference type="Proteomes" id="UP000693738"/>
    </source>
</evidence>